<evidence type="ECO:0000256" key="1">
    <source>
        <dbReference type="SAM" id="Phobius"/>
    </source>
</evidence>
<evidence type="ECO:0000313" key="2">
    <source>
        <dbReference type="EMBL" id="JAG97689.1"/>
    </source>
</evidence>
<dbReference type="GO" id="GO:0015098">
    <property type="term" value="F:molybdate ion transmembrane transporter activity"/>
    <property type="evidence" value="ECO:0007669"/>
    <property type="project" value="InterPro"/>
</dbReference>
<dbReference type="Pfam" id="PF05631">
    <property type="entry name" value="MFS_5"/>
    <property type="match status" value="1"/>
</dbReference>
<feature type="transmembrane region" description="Helical" evidence="1">
    <location>
        <begin position="403"/>
        <end position="420"/>
    </location>
</feature>
<keyword evidence="1" id="KW-0472">Membrane</keyword>
<dbReference type="InterPro" id="IPR036259">
    <property type="entry name" value="MFS_trans_sf"/>
</dbReference>
<feature type="transmembrane region" description="Helical" evidence="1">
    <location>
        <begin position="307"/>
        <end position="326"/>
    </location>
</feature>
<dbReference type="Gene3D" id="1.20.1250.20">
    <property type="entry name" value="MFS general substrate transporter like domains"/>
    <property type="match status" value="1"/>
</dbReference>
<reference evidence="2" key="1">
    <citation type="submission" date="2015-03" db="EMBL/GenBank/DDBJ databases">
        <title>A transcriptome of Araucaria cunninghamii, an australian fine timber species.</title>
        <authorList>
            <person name="Jing Yi C.J.Y."/>
            <person name="Yin San L.Y.S."/>
            <person name="Abdul Karim S.S."/>
            <person name="Wan Azmi N.N."/>
            <person name="Hercus R.R."/>
            <person name="Croft L.L."/>
        </authorList>
    </citation>
    <scope>NUCLEOTIDE SEQUENCE</scope>
    <source>
        <strain evidence="2">MI0301</strain>
        <tissue evidence="2">Leaf</tissue>
    </source>
</reference>
<feature type="transmembrane region" description="Helical" evidence="1">
    <location>
        <begin position="338"/>
        <end position="355"/>
    </location>
</feature>
<feature type="transmembrane region" description="Helical" evidence="1">
    <location>
        <begin position="222"/>
        <end position="244"/>
    </location>
</feature>
<dbReference type="PANTHER" id="PTHR23516:SF2">
    <property type="entry name" value="MOLYBDATE-ANION TRANSPORTER"/>
    <property type="match status" value="1"/>
</dbReference>
<accession>A0A0D6R4E6</accession>
<feature type="transmembrane region" description="Helical" evidence="1">
    <location>
        <begin position="149"/>
        <end position="170"/>
    </location>
</feature>
<name>A0A0D6R4E6_ARACU</name>
<feature type="transmembrane region" description="Helical" evidence="1">
    <location>
        <begin position="361"/>
        <end position="382"/>
    </location>
</feature>
<dbReference type="SUPFAM" id="SSF103473">
    <property type="entry name" value="MFS general substrate transporter"/>
    <property type="match status" value="1"/>
</dbReference>
<feature type="transmembrane region" description="Helical" evidence="1">
    <location>
        <begin position="66"/>
        <end position="84"/>
    </location>
</feature>
<keyword evidence="1" id="KW-0812">Transmembrane</keyword>
<organism evidence="2">
    <name type="scientific">Araucaria cunninghamii</name>
    <name type="common">Hoop pine</name>
    <name type="synonym">Moreton Bay pine</name>
    <dbReference type="NCBI Taxonomy" id="56994"/>
    <lineage>
        <taxon>Eukaryota</taxon>
        <taxon>Viridiplantae</taxon>
        <taxon>Streptophyta</taxon>
        <taxon>Embryophyta</taxon>
        <taxon>Tracheophyta</taxon>
        <taxon>Spermatophyta</taxon>
        <taxon>Pinopsida</taxon>
        <taxon>Pinidae</taxon>
        <taxon>Conifers II</taxon>
        <taxon>Araucariales</taxon>
        <taxon>Araucariaceae</taxon>
        <taxon>Araucaria</taxon>
    </lineage>
</organism>
<feature type="transmembrane region" description="Helical" evidence="1">
    <location>
        <begin position="99"/>
        <end position="120"/>
    </location>
</feature>
<sequence length="461" mass="50758">MVMVIESEIWQPSPWFYALLVVSCGAAIYGRFHAIYKRSRTVPPNLESSFNSFINLPSPFLTFQRVFLAVYFLAAVTEGLQAVYGESLYQQYGVGREDMAMLFSSGYLVSLFLGTFLGVISDFVGRKKACIVFCILHIIGSLARLSGKYHSICVGTASIALASSLFSCTFEAWMTAEHDKLGFRQDWLSDTFWTMSFGAAASSLGSAALANALVNWKAPHGITFPSAAAAVVALVSAIMITKLWGEDMATSKVKTPRIVLAFTYMMADKKMLLLAWSQSCFDFAVTVFWFLWTPTIVADGREVNISMIYPCLMGSIMLGSVAVSWLLCGPYFLRPEMYLTYAFVTASFSLAIPAYDYQDIGVLVALFCLFNVCVGIISPLLARLRSAYVPIDIRAGMISLSRVPANVAIVFVLIKGGYYHNLENSTILTLCVLGLLSGAGCLHILHRWICLANDKLPMERP</sequence>
<protein>
    <recommendedName>
        <fullName evidence="3">Major facilitator superfamily (MFS) profile domain-containing protein</fullName>
    </recommendedName>
</protein>
<feature type="transmembrane region" description="Helical" evidence="1">
    <location>
        <begin position="15"/>
        <end position="32"/>
    </location>
</feature>
<dbReference type="EMBL" id="GCKF01031764">
    <property type="protein sequence ID" value="JAG97689.1"/>
    <property type="molecule type" value="Transcribed_RNA"/>
</dbReference>
<feature type="transmembrane region" description="Helical" evidence="1">
    <location>
        <begin position="272"/>
        <end position="292"/>
    </location>
</feature>
<dbReference type="InterPro" id="IPR008509">
    <property type="entry name" value="MOT2/MFSD5"/>
</dbReference>
<feature type="transmembrane region" description="Helical" evidence="1">
    <location>
        <begin position="191"/>
        <end position="210"/>
    </location>
</feature>
<evidence type="ECO:0008006" key="3">
    <source>
        <dbReference type="Google" id="ProtNLM"/>
    </source>
</evidence>
<dbReference type="GO" id="GO:0016020">
    <property type="term" value="C:membrane"/>
    <property type="evidence" value="ECO:0007669"/>
    <property type="project" value="InterPro"/>
</dbReference>
<dbReference type="PANTHER" id="PTHR23516">
    <property type="entry name" value="SAM (S-ADENOSYL METHIONINE) TRANSPORTER"/>
    <property type="match status" value="1"/>
</dbReference>
<feature type="transmembrane region" description="Helical" evidence="1">
    <location>
        <begin position="426"/>
        <end position="445"/>
    </location>
</feature>
<keyword evidence="1" id="KW-1133">Transmembrane helix</keyword>
<dbReference type="AlphaFoldDB" id="A0A0D6R4E6"/>
<proteinExistence type="predicted"/>